<organism evidence="1">
    <name type="scientific">Arundo donax</name>
    <name type="common">Giant reed</name>
    <name type="synonym">Donax arundinaceus</name>
    <dbReference type="NCBI Taxonomy" id="35708"/>
    <lineage>
        <taxon>Eukaryota</taxon>
        <taxon>Viridiplantae</taxon>
        <taxon>Streptophyta</taxon>
        <taxon>Embryophyta</taxon>
        <taxon>Tracheophyta</taxon>
        <taxon>Spermatophyta</taxon>
        <taxon>Magnoliopsida</taxon>
        <taxon>Liliopsida</taxon>
        <taxon>Poales</taxon>
        <taxon>Poaceae</taxon>
        <taxon>PACMAD clade</taxon>
        <taxon>Arundinoideae</taxon>
        <taxon>Arundineae</taxon>
        <taxon>Arundo</taxon>
    </lineage>
</organism>
<sequence>MAGCTSYLLPRLSRHGRPVLYLPPPSVMQVFALRLKEARKYLATVVPPLSHRVLCSPSSASSPPFSPPC</sequence>
<dbReference type="AlphaFoldDB" id="A0A0A9GL00"/>
<evidence type="ECO:0000313" key="1">
    <source>
        <dbReference type="EMBL" id="JAE21368.1"/>
    </source>
</evidence>
<dbReference type="EMBL" id="GBRH01176528">
    <property type="protein sequence ID" value="JAE21368.1"/>
    <property type="molecule type" value="Transcribed_RNA"/>
</dbReference>
<accession>A0A0A9GL00</accession>
<name>A0A0A9GL00_ARUDO</name>
<reference evidence="1" key="1">
    <citation type="submission" date="2014-09" db="EMBL/GenBank/DDBJ databases">
        <authorList>
            <person name="Magalhaes I.L.F."/>
            <person name="Oliveira U."/>
            <person name="Santos F.R."/>
            <person name="Vidigal T.H.D.A."/>
            <person name="Brescovit A.D."/>
            <person name="Santos A.J."/>
        </authorList>
    </citation>
    <scope>NUCLEOTIDE SEQUENCE</scope>
    <source>
        <tissue evidence="1">Shoot tissue taken approximately 20 cm above the soil surface</tissue>
    </source>
</reference>
<proteinExistence type="predicted"/>
<reference evidence="1" key="2">
    <citation type="journal article" date="2015" name="Data Brief">
        <title>Shoot transcriptome of the giant reed, Arundo donax.</title>
        <authorList>
            <person name="Barrero R.A."/>
            <person name="Guerrero F.D."/>
            <person name="Moolhuijzen P."/>
            <person name="Goolsby J.A."/>
            <person name="Tidwell J."/>
            <person name="Bellgard S.E."/>
            <person name="Bellgard M.I."/>
        </authorList>
    </citation>
    <scope>NUCLEOTIDE SEQUENCE</scope>
    <source>
        <tissue evidence="1">Shoot tissue taken approximately 20 cm above the soil surface</tissue>
    </source>
</reference>
<protein>
    <submittedName>
        <fullName evidence="1">Uncharacterized protein</fullName>
    </submittedName>
</protein>